<accession>A0A087T963</accession>
<dbReference type="EMBL" id="KK114066">
    <property type="protein sequence ID" value="KFM61652.1"/>
    <property type="molecule type" value="Genomic_DNA"/>
</dbReference>
<keyword evidence="2" id="KW-1185">Reference proteome</keyword>
<protein>
    <submittedName>
        <fullName evidence="1">Uncharacterized protein</fullName>
    </submittedName>
</protein>
<feature type="non-terminal residue" evidence="1">
    <location>
        <position position="1"/>
    </location>
</feature>
<dbReference type="Proteomes" id="UP000054359">
    <property type="component" value="Unassembled WGS sequence"/>
</dbReference>
<proteinExistence type="predicted"/>
<name>A0A087T963_STEMI</name>
<evidence type="ECO:0000313" key="2">
    <source>
        <dbReference type="Proteomes" id="UP000054359"/>
    </source>
</evidence>
<organism evidence="1 2">
    <name type="scientific">Stegodyphus mimosarum</name>
    <name type="common">African social velvet spider</name>
    <dbReference type="NCBI Taxonomy" id="407821"/>
    <lineage>
        <taxon>Eukaryota</taxon>
        <taxon>Metazoa</taxon>
        <taxon>Ecdysozoa</taxon>
        <taxon>Arthropoda</taxon>
        <taxon>Chelicerata</taxon>
        <taxon>Arachnida</taxon>
        <taxon>Araneae</taxon>
        <taxon>Araneomorphae</taxon>
        <taxon>Entelegynae</taxon>
        <taxon>Eresoidea</taxon>
        <taxon>Eresidae</taxon>
        <taxon>Stegodyphus</taxon>
    </lineage>
</organism>
<feature type="non-terminal residue" evidence="1">
    <location>
        <position position="29"/>
    </location>
</feature>
<sequence>FFPKEVLHLQVKYETFSFGVLGGNCISFK</sequence>
<evidence type="ECO:0000313" key="1">
    <source>
        <dbReference type="EMBL" id="KFM61652.1"/>
    </source>
</evidence>
<reference evidence="1 2" key="1">
    <citation type="submission" date="2013-11" db="EMBL/GenBank/DDBJ databases">
        <title>Genome sequencing of Stegodyphus mimosarum.</title>
        <authorList>
            <person name="Bechsgaard J."/>
        </authorList>
    </citation>
    <scope>NUCLEOTIDE SEQUENCE [LARGE SCALE GENOMIC DNA]</scope>
</reference>
<gene>
    <name evidence="1" type="ORF">X975_10072</name>
</gene>
<dbReference type="AlphaFoldDB" id="A0A087T963"/>